<evidence type="ECO:0000256" key="8">
    <source>
        <dbReference type="ARBA" id="ARBA00041437"/>
    </source>
</evidence>
<evidence type="ECO:0000256" key="6">
    <source>
        <dbReference type="ARBA" id="ARBA00022859"/>
    </source>
</evidence>
<accession>A0A6A5FAJ1</accession>
<dbReference type="PANTHER" id="PTHR11414:SF21">
    <property type="entry name" value="CYSTATIN 14A, TANDEM DUPLICATE 1-RELATED"/>
    <property type="match status" value="1"/>
</dbReference>
<dbReference type="AlphaFoldDB" id="A0A6A5FAJ1"/>
<dbReference type="Gene3D" id="3.10.450.10">
    <property type="match status" value="1"/>
</dbReference>
<evidence type="ECO:0000313" key="10">
    <source>
        <dbReference type="EMBL" id="KAF1386314.1"/>
    </source>
</evidence>
<keyword evidence="3" id="KW-0963">Cytoplasm</keyword>
<dbReference type="OrthoDB" id="6115262at2759"/>
<proteinExistence type="inferred from homology"/>
<evidence type="ECO:0000256" key="1">
    <source>
        <dbReference type="ARBA" id="ARBA00004496"/>
    </source>
</evidence>
<comment type="similarity">
    <text evidence="2">Belongs to the cystatin family.</text>
</comment>
<keyword evidence="6" id="KW-0391">Immunity</keyword>
<dbReference type="FunFam" id="3.10.450.10:FF:000001">
    <property type="entry name" value="Cystatin-A"/>
    <property type="match status" value="1"/>
</dbReference>
<evidence type="ECO:0000259" key="9">
    <source>
        <dbReference type="Pfam" id="PF00031"/>
    </source>
</evidence>
<comment type="subcellular location">
    <subcellularLocation>
        <location evidence="1">Cytoplasm</location>
    </subcellularLocation>
</comment>
<evidence type="ECO:0000256" key="7">
    <source>
        <dbReference type="ARBA" id="ARBA00040677"/>
    </source>
</evidence>
<dbReference type="GO" id="GO:0002376">
    <property type="term" value="P:immune system process"/>
    <property type="evidence" value="ECO:0007669"/>
    <property type="project" value="UniProtKB-KW"/>
</dbReference>
<comment type="caution">
    <text evidence="10">The sequence shown here is derived from an EMBL/GenBank/DDBJ whole genome shotgun (WGS) entry which is preliminary data.</text>
</comment>
<organism evidence="10 11">
    <name type="scientific">Perca fluviatilis</name>
    <name type="common">European perch</name>
    <dbReference type="NCBI Taxonomy" id="8168"/>
    <lineage>
        <taxon>Eukaryota</taxon>
        <taxon>Metazoa</taxon>
        <taxon>Chordata</taxon>
        <taxon>Craniata</taxon>
        <taxon>Vertebrata</taxon>
        <taxon>Euteleostomi</taxon>
        <taxon>Actinopterygii</taxon>
        <taxon>Neopterygii</taxon>
        <taxon>Teleostei</taxon>
        <taxon>Neoteleostei</taxon>
        <taxon>Acanthomorphata</taxon>
        <taxon>Eupercaria</taxon>
        <taxon>Perciformes</taxon>
        <taxon>Percoidei</taxon>
        <taxon>Percidae</taxon>
        <taxon>Percinae</taxon>
        <taxon>Perca</taxon>
    </lineage>
</organism>
<dbReference type="GO" id="GO:0004869">
    <property type="term" value="F:cysteine-type endopeptidase inhibitor activity"/>
    <property type="evidence" value="ECO:0007669"/>
    <property type="project" value="UniProtKB-KW"/>
</dbReference>
<dbReference type="PRINTS" id="PR00295">
    <property type="entry name" value="STEFINA"/>
</dbReference>
<dbReference type="GO" id="GO:0005829">
    <property type="term" value="C:cytosol"/>
    <property type="evidence" value="ECO:0007669"/>
    <property type="project" value="TreeGrafter"/>
</dbReference>
<keyword evidence="11" id="KW-1185">Reference proteome</keyword>
<reference evidence="10 11" key="1">
    <citation type="submission" date="2019-06" db="EMBL/GenBank/DDBJ databases">
        <title>A chromosome-scale genome assembly of the European perch, Perca fluviatilis.</title>
        <authorList>
            <person name="Roques C."/>
            <person name="Zahm M."/>
            <person name="Cabau C."/>
            <person name="Klopp C."/>
            <person name="Bouchez O."/>
            <person name="Donnadieu C."/>
            <person name="Kuhl H."/>
            <person name="Gislard M."/>
            <person name="Guendouz S."/>
            <person name="Journot L."/>
            <person name="Haffray P."/>
            <person name="Bestin A."/>
            <person name="Morvezen R."/>
            <person name="Feron R."/>
            <person name="Wen M."/>
            <person name="Jouanno E."/>
            <person name="Herpin A."/>
            <person name="Schartl M."/>
            <person name="Postlethwait J."/>
            <person name="Schaerlinger B."/>
            <person name="Chardard D."/>
            <person name="Lecocq T."/>
            <person name="Poncet C."/>
            <person name="Jaffrelo L."/>
            <person name="Lampietro C."/>
            <person name="Guiguen Y."/>
        </authorList>
    </citation>
    <scope>NUCLEOTIDE SEQUENCE [LARGE SCALE GENOMIC DNA]</scope>
    <source>
        <tissue evidence="10">Blood</tissue>
    </source>
</reference>
<evidence type="ECO:0000256" key="3">
    <source>
        <dbReference type="ARBA" id="ARBA00022490"/>
    </source>
</evidence>
<keyword evidence="4" id="KW-0646">Protease inhibitor</keyword>
<dbReference type="EMBL" id="VHII01000008">
    <property type="protein sequence ID" value="KAF1386314.1"/>
    <property type="molecule type" value="Genomic_DNA"/>
</dbReference>
<feature type="domain" description="Cystatin" evidence="9">
    <location>
        <begin position="7"/>
        <end position="81"/>
    </location>
</feature>
<dbReference type="GO" id="GO:0071220">
    <property type="term" value="P:cellular response to bacterial lipoprotein"/>
    <property type="evidence" value="ECO:0007669"/>
    <property type="project" value="UniProtKB-ARBA"/>
</dbReference>
<dbReference type="InterPro" id="IPR001713">
    <property type="entry name" value="Prot_inh_stefin"/>
</dbReference>
<evidence type="ECO:0000256" key="2">
    <source>
        <dbReference type="ARBA" id="ARBA00009403"/>
    </source>
</evidence>
<evidence type="ECO:0000256" key="4">
    <source>
        <dbReference type="ARBA" id="ARBA00022690"/>
    </source>
</evidence>
<dbReference type="SUPFAM" id="SSF54403">
    <property type="entry name" value="Cystatin/monellin"/>
    <property type="match status" value="1"/>
</dbReference>
<keyword evidence="5" id="KW-0789">Thiol protease inhibitor</keyword>
<evidence type="ECO:0000256" key="5">
    <source>
        <dbReference type="ARBA" id="ARBA00022704"/>
    </source>
</evidence>
<gene>
    <name evidence="10" type="ORF">PFLUV_G00093370</name>
</gene>
<dbReference type="InterPro" id="IPR046350">
    <property type="entry name" value="Cystatin_sf"/>
</dbReference>
<sequence length="103" mass="11810">MADLLGGQFGPIMDATKEIQDLCDQVKSDVENKTTKKYQEYKAVKYRNHFVARLVTGTIYLIKVHVGGDDYIHMFIFRYLNGGEVALRDVKDHQTIDSPLEPF</sequence>
<dbReference type="Pfam" id="PF00031">
    <property type="entry name" value="Cystatin"/>
    <property type="match status" value="1"/>
</dbReference>
<dbReference type="PANTHER" id="PTHR11414">
    <property type="entry name" value="CYSTATIN FAMILY MEMBER"/>
    <property type="match status" value="1"/>
</dbReference>
<protein>
    <recommendedName>
        <fullName evidence="7">Cystatin-B</fullName>
    </recommendedName>
    <alternativeName>
        <fullName evidence="8">Stefin-B</fullName>
    </alternativeName>
</protein>
<name>A0A6A5FAJ1_PERFL</name>
<evidence type="ECO:0000313" key="11">
    <source>
        <dbReference type="Proteomes" id="UP000465112"/>
    </source>
</evidence>
<dbReference type="Proteomes" id="UP000465112">
    <property type="component" value="Chromosome 8"/>
</dbReference>
<dbReference type="InterPro" id="IPR000010">
    <property type="entry name" value="Cystatin_dom"/>
</dbReference>